<dbReference type="Proteomes" id="UP001060085">
    <property type="component" value="Linkage Group LG03"/>
</dbReference>
<sequence>MTSLVSRLQHCVTPNALRSYLAEFISTFFFVFAAIGAAMASRKLMHDAPLDPSSLIGIAIANGFSLFVAVYVASNSSGGHVNPAVTFSMAVGGRISLPVSIFYWISQLLGSAFACLLLRITTVGQEIPTHTMPSEMTGFGASILEGIMTFSLVYTFYAACDPRRVSMAGAIGPLAVGLISGANVLASGPFTGGSMNPAYSFGSALIRGSFKNQAVYWVGPLIGGAVAGILYDNVVFPNQVPDSSLRGINADGV</sequence>
<evidence type="ECO:0000313" key="2">
    <source>
        <dbReference type="Proteomes" id="UP001060085"/>
    </source>
</evidence>
<accession>A0ACC0BC72</accession>
<gene>
    <name evidence="1" type="ORF">M9H77_10593</name>
</gene>
<protein>
    <submittedName>
        <fullName evidence="1">Uncharacterized protein</fullName>
    </submittedName>
</protein>
<organism evidence="1 2">
    <name type="scientific">Catharanthus roseus</name>
    <name type="common">Madagascar periwinkle</name>
    <name type="synonym">Vinca rosea</name>
    <dbReference type="NCBI Taxonomy" id="4058"/>
    <lineage>
        <taxon>Eukaryota</taxon>
        <taxon>Viridiplantae</taxon>
        <taxon>Streptophyta</taxon>
        <taxon>Embryophyta</taxon>
        <taxon>Tracheophyta</taxon>
        <taxon>Spermatophyta</taxon>
        <taxon>Magnoliopsida</taxon>
        <taxon>eudicotyledons</taxon>
        <taxon>Gunneridae</taxon>
        <taxon>Pentapetalae</taxon>
        <taxon>asterids</taxon>
        <taxon>lamiids</taxon>
        <taxon>Gentianales</taxon>
        <taxon>Apocynaceae</taxon>
        <taxon>Rauvolfioideae</taxon>
        <taxon>Vinceae</taxon>
        <taxon>Catharanthinae</taxon>
        <taxon>Catharanthus</taxon>
    </lineage>
</organism>
<reference evidence="2" key="1">
    <citation type="journal article" date="2023" name="Nat. Plants">
        <title>Single-cell RNA sequencing provides a high-resolution roadmap for understanding the multicellular compartmentation of specialized metabolism.</title>
        <authorList>
            <person name="Sun S."/>
            <person name="Shen X."/>
            <person name="Li Y."/>
            <person name="Li Y."/>
            <person name="Wang S."/>
            <person name="Li R."/>
            <person name="Zhang H."/>
            <person name="Shen G."/>
            <person name="Guo B."/>
            <person name="Wei J."/>
            <person name="Xu J."/>
            <person name="St-Pierre B."/>
            <person name="Chen S."/>
            <person name="Sun C."/>
        </authorList>
    </citation>
    <scope>NUCLEOTIDE SEQUENCE [LARGE SCALE GENOMIC DNA]</scope>
</reference>
<evidence type="ECO:0000313" key="1">
    <source>
        <dbReference type="EMBL" id="KAI5670229.1"/>
    </source>
</evidence>
<keyword evidence="2" id="KW-1185">Reference proteome</keyword>
<dbReference type="EMBL" id="CM044703">
    <property type="protein sequence ID" value="KAI5670229.1"/>
    <property type="molecule type" value="Genomic_DNA"/>
</dbReference>
<name>A0ACC0BC72_CATRO</name>
<proteinExistence type="predicted"/>
<comment type="caution">
    <text evidence="1">The sequence shown here is derived from an EMBL/GenBank/DDBJ whole genome shotgun (WGS) entry which is preliminary data.</text>
</comment>